<dbReference type="PROSITE" id="PS50893">
    <property type="entry name" value="ABC_TRANSPORTER_2"/>
    <property type="match status" value="1"/>
</dbReference>
<proteinExistence type="predicted"/>
<evidence type="ECO:0000256" key="2">
    <source>
        <dbReference type="ARBA" id="ARBA00022692"/>
    </source>
</evidence>
<dbReference type="InterPro" id="IPR011527">
    <property type="entry name" value="ABC1_TM_dom"/>
</dbReference>
<dbReference type="InterPro" id="IPR027417">
    <property type="entry name" value="P-loop_NTPase"/>
</dbReference>
<accession>A0ABV7WRA6</accession>
<keyword evidence="3" id="KW-0547">Nucleotide-binding</keyword>
<comment type="subcellular location">
    <subcellularLocation>
        <location evidence="1">Cell membrane</location>
        <topology evidence="1">Multi-pass membrane protein</topology>
    </subcellularLocation>
</comment>
<evidence type="ECO:0000256" key="5">
    <source>
        <dbReference type="ARBA" id="ARBA00022989"/>
    </source>
</evidence>
<dbReference type="Gene3D" id="3.40.50.300">
    <property type="entry name" value="P-loop containing nucleotide triphosphate hydrolases"/>
    <property type="match status" value="1"/>
</dbReference>
<dbReference type="InterPro" id="IPR039421">
    <property type="entry name" value="Type_1_exporter"/>
</dbReference>
<feature type="transmembrane region" description="Helical" evidence="7">
    <location>
        <begin position="179"/>
        <end position="196"/>
    </location>
</feature>
<evidence type="ECO:0000313" key="11">
    <source>
        <dbReference type="Proteomes" id="UP001595710"/>
    </source>
</evidence>
<dbReference type="Pfam" id="PF00664">
    <property type="entry name" value="ABC_membrane"/>
    <property type="match status" value="1"/>
</dbReference>
<feature type="transmembrane region" description="Helical" evidence="7">
    <location>
        <begin position="264"/>
        <end position="283"/>
    </location>
</feature>
<feature type="transmembrane region" description="Helical" evidence="7">
    <location>
        <begin position="153"/>
        <end position="173"/>
    </location>
</feature>
<dbReference type="RefSeq" id="WP_377362711.1">
    <property type="nucleotide sequence ID" value="NZ_JBHRYN010000010.1"/>
</dbReference>
<evidence type="ECO:0000256" key="4">
    <source>
        <dbReference type="ARBA" id="ARBA00022840"/>
    </source>
</evidence>
<organism evidence="10 11">
    <name type="scientific">Reinekea marina</name>
    <dbReference type="NCBI Taxonomy" id="1310421"/>
    <lineage>
        <taxon>Bacteria</taxon>
        <taxon>Pseudomonadati</taxon>
        <taxon>Pseudomonadota</taxon>
        <taxon>Gammaproteobacteria</taxon>
        <taxon>Oceanospirillales</taxon>
        <taxon>Saccharospirillaceae</taxon>
        <taxon>Reinekea</taxon>
    </lineage>
</organism>
<dbReference type="SUPFAM" id="SSF52540">
    <property type="entry name" value="P-loop containing nucleoside triphosphate hydrolases"/>
    <property type="match status" value="1"/>
</dbReference>
<protein>
    <submittedName>
        <fullName evidence="10">ABC transporter ATP-binding protein</fullName>
    </submittedName>
</protein>
<dbReference type="PROSITE" id="PS00211">
    <property type="entry name" value="ABC_TRANSPORTER_1"/>
    <property type="match status" value="1"/>
</dbReference>
<evidence type="ECO:0000256" key="1">
    <source>
        <dbReference type="ARBA" id="ARBA00004651"/>
    </source>
</evidence>
<feature type="domain" description="ABC transmembrane type-1" evidence="9">
    <location>
        <begin position="23"/>
        <end position="321"/>
    </location>
</feature>
<dbReference type="PANTHER" id="PTHR24221:SF654">
    <property type="entry name" value="ATP-BINDING CASSETTE SUB-FAMILY B MEMBER 6"/>
    <property type="match status" value="1"/>
</dbReference>
<sequence length="602" mass="66344">MLFKALIRLVGRENRKKIILLQFLFLTTALLQVISIASLAPFITLVSNPESLNTNALLSYLYSLYEFTSLTQFIVIYALAVVALLIIGNSTAAYSLWKLIQISIKLGLHVQSTVYKSYLSNDYTFFAMNNSSRLVSQLTQEVPRMVYMVIQPIFTLISQVFIAAIIIIGLLIIDIKISLMATAIVSLLYLLIFKTIRSKIVKSGKLVSKLNRQKLKLLDESIGGIKEVKLKGNENFYLDNVKTVTEKGLAASSYIVLSGDLPKFIVETVIFASILALAIYILLTSGTASEALGIISLYAMAGYKLLPAAQSIYKSISQIKANGSVVLDLDREITKSKNHYSPLKELGSELAPKGEVLFSDVEYKYPSTDKYALKNCSFSIAQNQVTALVGTSGAGKSTAIDLLLGLMLPTNGKITVGATDLDKTNIKAWRSQIGYVAQEIFILDASIRENIALGIPENEIDENRLVQAAKMANIYDFICECESNFDFILGERGSRLSGGQKQRIGIARALYKDPAILVFDEATSALDNRTERQIMRDIHALAQSRTVIMIAHRLSTVEKANKILVFKDGAVKDSGTYKDLEDSSIEFQSLLRAVEAEKQGGL</sequence>
<evidence type="ECO:0000256" key="7">
    <source>
        <dbReference type="SAM" id="Phobius"/>
    </source>
</evidence>
<dbReference type="InterPro" id="IPR036640">
    <property type="entry name" value="ABC1_TM_sf"/>
</dbReference>
<dbReference type="InterPro" id="IPR003439">
    <property type="entry name" value="ABC_transporter-like_ATP-bd"/>
</dbReference>
<dbReference type="PANTHER" id="PTHR24221">
    <property type="entry name" value="ATP-BINDING CASSETTE SUB-FAMILY B"/>
    <property type="match status" value="1"/>
</dbReference>
<name>A0ABV7WRA6_9GAMM</name>
<dbReference type="InterPro" id="IPR017871">
    <property type="entry name" value="ABC_transporter-like_CS"/>
</dbReference>
<comment type="caution">
    <text evidence="10">The sequence shown here is derived from an EMBL/GenBank/DDBJ whole genome shotgun (WGS) entry which is preliminary data.</text>
</comment>
<evidence type="ECO:0000256" key="3">
    <source>
        <dbReference type="ARBA" id="ARBA00022741"/>
    </source>
</evidence>
<dbReference type="SMART" id="SM00382">
    <property type="entry name" value="AAA"/>
    <property type="match status" value="1"/>
</dbReference>
<keyword evidence="5 7" id="KW-1133">Transmembrane helix</keyword>
<feature type="domain" description="ABC transporter" evidence="8">
    <location>
        <begin position="356"/>
        <end position="593"/>
    </location>
</feature>
<gene>
    <name evidence="10" type="ORF">ACFOND_08115</name>
</gene>
<feature type="transmembrane region" description="Helical" evidence="7">
    <location>
        <begin position="74"/>
        <end position="97"/>
    </location>
</feature>
<reference evidence="11" key="1">
    <citation type="journal article" date="2019" name="Int. J. Syst. Evol. Microbiol.">
        <title>The Global Catalogue of Microorganisms (GCM) 10K type strain sequencing project: providing services to taxonomists for standard genome sequencing and annotation.</title>
        <authorList>
            <consortium name="The Broad Institute Genomics Platform"/>
            <consortium name="The Broad Institute Genome Sequencing Center for Infectious Disease"/>
            <person name="Wu L."/>
            <person name="Ma J."/>
        </authorList>
    </citation>
    <scope>NUCLEOTIDE SEQUENCE [LARGE SCALE GENOMIC DNA]</scope>
    <source>
        <strain evidence="11">CECT 8288</strain>
    </source>
</reference>
<feature type="transmembrane region" description="Helical" evidence="7">
    <location>
        <begin position="20"/>
        <end position="43"/>
    </location>
</feature>
<evidence type="ECO:0000313" key="10">
    <source>
        <dbReference type="EMBL" id="MFC3701597.1"/>
    </source>
</evidence>
<dbReference type="Gene3D" id="1.20.1560.10">
    <property type="entry name" value="ABC transporter type 1, transmembrane domain"/>
    <property type="match status" value="1"/>
</dbReference>
<evidence type="ECO:0000256" key="6">
    <source>
        <dbReference type="ARBA" id="ARBA00023136"/>
    </source>
</evidence>
<dbReference type="Proteomes" id="UP001595710">
    <property type="component" value="Unassembled WGS sequence"/>
</dbReference>
<dbReference type="PROSITE" id="PS50929">
    <property type="entry name" value="ABC_TM1F"/>
    <property type="match status" value="1"/>
</dbReference>
<dbReference type="InterPro" id="IPR003593">
    <property type="entry name" value="AAA+_ATPase"/>
</dbReference>
<keyword evidence="6 7" id="KW-0472">Membrane</keyword>
<dbReference type="SUPFAM" id="SSF90123">
    <property type="entry name" value="ABC transporter transmembrane region"/>
    <property type="match status" value="1"/>
</dbReference>
<evidence type="ECO:0000259" key="8">
    <source>
        <dbReference type="PROSITE" id="PS50893"/>
    </source>
</evidence>
<dbReference type="Pfam" id="PF00005">
    <property type="entry name" value="ABC_tran"/>
    <property type="match status" value="1"/>
</dbReference>
<keyword evidence="11" id="KW-1185">Reference proteome</keyword>
<keyword evidence="4 10" id="KW-0067">ATP-binding</keyword>
<dbReference type="GO" id="GO:0005524">
    <property type="term" value="F:ATP binding"/>
    <property type="evidence" value="ECO:0007669"/>
    <property type="project" value="UniProtKB-KW"/>
</dbReference>
<keyword evidence="2 7" id="KW-0812">Transmembrane</keyword>
<evidence type="ECO:0000259" key="9">
    <source>
        <dbReference type="PROSITE" id="PS50929"/>
    </source>
</evidence>
<dbReference type="EMBL" id="JBHRYN010000010">
    <property type="protein sequence ID" value="MFC3701597.1"/>
    <property type="molecule type" value="Genomic_DNA"/>
</dbReference>